<evidence type="ECO:0000256" key="3">
    <source>
        <dbReference type="ARBA" id="ARBA00022771"/>
    </source>
</evidence>
<dbReference type="InterPro" id="IPR013761">
    <property type="entry name" value="SAM/pointed_sf"/>
</dbReference>
<feature type="domain" description="C3H1-type" evidence="6">
    <location>
        <begin position="310"/>
        <end position="337"/>
    </location>
</feature>
<dbReference type="EMBL" id="CAJNNW010010719">
    <property type="protein sequence ID" value="CAE8652362.1"/>
    <property type="molecule type" value="Genomic_DNA"/>
</dbReference>
<keyword evidence="1 5" id="KW-0479">Metal-binding</keyword>
<dbReference type="GO" id="GO:0005634">
    <property type="term" value="C:nucleus"/>
    <property type="evidence" value="ECO:0007669"/>
    <property type="project" value="TreeGrafter"/>
</dbReference>
<feature type="zinc finger region" description="C3H1-type" evidence="5">
    <location>
        <begin position="346"/>
        <end position="373"/>
    </location>
</feature>
<evidence type="ECO:0000313" key="9">
    <source>
        <dbReference type="Proteomes" id="UP000654075"/>
    </source>
</evidence>
<protein>
    <recommendedName>
        <fullName evidence="6">C3H1-type domain-containing protein</fullName>
    </recommendedName>
</protein>
<reference evidence="7" key="1">
    <citation type="submission" date="2021-02" db="EMBL/GenBank/DDBJ databases">
        <authorList>
            <person name="Dougan E. K."/>
            <person name="Rhodes N."/>
            <person name="Thang M."/>
            <person name="Chan C."/>
        </authorList>
    </citation>
    <scope>NUCLEOTIDE SEQUENCE</scope>
</reference>
<name>A0A813FVZ7_POLGL</name>
<dbReference type="AlphaFoldDB" id="A0A813FVZ7"/>
<dbReference type="InterPro" id="IPR036855">
    <property type="entry name" value="Znf_CCCH_sf"/>
</dbReference>
<dbReference type="InterPro" id="IPR001660">
    <property type="entry name" value="SAM"/>
</dbReference>
<dbReference type="Gene3D" id="1.20.120.1350">
    <property type="entry name" value="Pneumovirus matrix protein 2 (M2), zinc-binding domain"/>
    <property type="match status" value="1"/>
</dbReference>
<gene>
    <name evidence="7" type="ORF">PGLA1383_LOCUS34082</name>
    <name evidence="8" type="ORF">PGLA2088_LOCUS9641</name>
</gene>
<dbReference type="InterPro" id="IPR000571">
    <property type="entry name" value="Znf_CCCH"/>
</dbReference>
<evidence type="ECO:0000256" key="5">
    <source>
        <dbReference type="PROSITE-ProRule" id="PRU00723"/>
    </source>
</evidence>
<dbReference type="SUPFAM" id="SSF90229">
    <property type="entry name" value="CCCH zinc finger"/>
    <property type="match status" value="2"/>
</dbReference>
<dbReference type="Pfam" id="PF07647">
    <property type="entry name" value="SAM_2"/>
    <property type="match status" value="1"/>
</dbReference>
<evidence type="ECO:0000256" key="4">
    <source>
        <dbReference type="ARBA" id="ARBA00022833"/>
    </source>
</evidence>
<dbReference type="Pfam" id="PF00642">
    <property type="entry name" value="zf-CCCH"/>
    <property type="match status" value="1"/>
</dbReference>
<dbReference type="GO" id="GO:0008270">
    <property type="term" value="F:zinc ion binding"/>
    <property type="evidence" value="ECO:0007669"/>
    <property type="project" value="UniProtKB-KW"/>
</dbReference>
<sequence>MATSEEERHRAEVHSFLRQAGLEQYLPRFVERGFDLMEALDLMERSDMLECGMSHEHAALLYLKLLGRTSRRNPLVDVPPPPSLHGANGLLGACAAGISRPPLGASVNGMAQPAEVVQLNQLLQLQQAQQQAEAARANEQAAAIATLQALLAPAGATDPLHAQLAALLSAAAPAAPAPEVPAAPAAGAALAALPEGADETQVYHTLYSLAQLAEESAQMAASSAAFCSNPGAADPLQIAAVSEAAQQAAQRAAWAASSIDAAAPRAAGNDWWPTMRQIARQAADAAEQAAESCTTLTADNAAALDALNPKKSKVPCKFFQAGRCPKGQGCEFSHDSTDLAPRPLMLKSLKDCIFFAKGHCMRGPACPFAHGEEEKAEIQKHVDALRNVKRLTGGRARR</sequence>
<dbReference type="Gene3D" id="4.10.1000.10">
    <property type="entry name" value="Zinc finger, CCCH-type"/>
    <property type="match status" value="1"/>
</dbReference>
<feature type="domain" description="C3H1-type" evidence="6">
    <location>
        <begin position="346"/>
        <end position="373"/>
    </location>
</feature>
<dbReference type="SMART" id="SM00356">
    <property type="entry name" value="ZnF_C3H1"/>
    <property type="match status" value="2"/>
</dbReference>
<dbReference type="OrthoDB" id="245563at2759"/>
<evidence type="ECO:0000259" key="6">
    <source>
        <dbReference type="PROSITE" id="PS50103"/>
    </source>
</evidence>
<dbReference type="PANTHER" id="PTHR13119:SF12">
    <property type="entry name" value="PROTEIN SUPPRESSOR OF SABLE"/>
    <property type="match status" value="1"/>
</dbReference>
<keyword evidence="9" id="KW-1185">Reference proteome</keyword>
<dbReference type="PROSITE" id="PS50103">
    <property type="entry name" value="ZF_C3H1"/>
    <property type="match status" value="2"/>
</dbReference>
<evidence type="ECO:0000313" key="8">
    <source>
        <dbReference type="EMBL" id="CAE8652362.1"/>
    </source>
</evidence>
<dbReference type="GO" id="GO:0045892">
    <property type="term" value="P:negative regulation of DNA-templated transcription"/>
    <property type="evidence" value="ECO:0007669"/>
    <property type="project" value="InterPro"/>
</dbReference>
<dbReference type="SUPFAM" id="SSF47769">
    <property type="entry name" value="SAM/Pointed domain"/>
    <property type="match status" value="1"/>
</dbReference>
<comment type="caution">
    <text evidence="7">The sequence shown here is derived from an EMBL/GenBank/DDBJ whole genome shotgun (WGS) entry which is preliminary data.</text>
</comment>
<feature type="zinc finger region" description="C3H1-type" evidence="5">
    <location>
        <begin position="310"/>
        <end position="337"/>
    </location>
</feature>
<accession>A0A813FVZ7</accession>
<dbReference type="GO" id="GO:0003723">
    <property type="term" value="F:RNA binding"/>
    <property type="evidence" value="ECO:0007669"/>
    <property type="project" value="InterPro"/>
</dbReference>
<proteinExistence type="predicted"/>
<dbReference type="Gene3D" id="1.10.150.50">
    <property type="entry name" value="Transcription Factor, Ets-1"/>
    <property type="match status" value="1"/>
</dbReference>
<evidence type="ECO:0000313" key="7">
    <source>
        <dbReference type="EMBL" id="CAE8616386.1"/>
    </source>
</evidence>
<dbReference type="InterPro" id="IPR045124">
    <property type="entry name" value="Su(sable)-like"/>
</dbReference>
<evidence type="ECO:0000256" key="1">
    <source>
        <dbReference type="ARBA" id="ARBA00022723"/>
    </source>
</evidence>
<organism evidence="7 9">
    <name type="scientific">Polarella glacialis</name>
    <name type="common">Dinoflagellate</name>
    <dbReference type="NCBI Taxonomy" id="89957"/>
    <lineage>
        <taxon>Eukaryota</taxon>
        <taxon>Sar</taxon>
        <taxon>Alveolata</taxon>
        <taxon>Dinophyceae</taxon>
        <taxon>Suessiales</taxon>
        <taxon>Suessiaceae</taxon>
        <taxon>Polarella</taxon>
    </lineage>
</organism>
<evidence type="ECO:0000256" key="2">
    <source>
        <dbReference type="ARBA" id="ARBA00022737"/>
    </source>
</evidence>
<keyword evidence="3 5" id="KW-0863">Zinc-finger</keyword>
<keyword evidence="2" id="KW-0677">Repeat</keyword>
<dbReference type="PANTHER" id="PTHR13119">
    <property type="entry name" value="ZINC FINGER CCCH DOMAIN-CONTAINING PROTEI"/>
    <property type="match status" value="1"/>
</dbReference>
<dbReference type="Proteomes" id="UP000626109">
    <property type="component" value="Unassembled WGS sequence"/>
</dbReference>
<dbReference type="EMBL" id="CAJNNV010025862">
    <property type="protein sequence ID" value="CAE8616386.1"/>
    <property type="molecule type" value="Genomic_DNA"/>
</dbReference>
<keyword evidence="4 5" id="KW-0862">Zinc</keyword>
<dbReference type="Proteomes" id="UP000654075">
    <property type="component" value="Unassembled WGS sequence"/>
</dbReference>